<evidence type="ECO:0000256" key="1">
    <source>
        <dbReference type="ARBA" id="ARBA00022729"/>
    </source>
</evidence>
<dbReference type="Pfam" id="PF02563">
    <property type="entry name" value="Poly_export"/>
    <property type="match status" value="1"/>
</dbReference>
<accession>A0ABX3MQ42</accession>
<dbReference type="PANTHER" id="PTHR33619">
    <property type="entry name" value="POLYSACCHARIDE EXPORT PROTEIN GFCE-RELATED"/>
    <property type="match status" value="1"/>
</dbReference>
<dbReference type="InterPro" id="IPR049712">
    <property type="entry name" value="Poly_export"/>
</dbReference>
<protein>
    <recommendedName>
        <fullName evidence="3">Polysaccharide export protein N-terminal domain-containing protein</fullName>
    </recommendedName>
</protein>
<evidence type="ECO:0000259" key="3">
    <source>
        <dbReference type="Pfam" id="PF02563"/>
    </source>
</evidence>
<organism evidence="4 5">
    <name type="scientific">Thioclava marina</name>
    <dbReference type="NCBI Taxonomy" id="1915077"/>
    <lineage>
        <taxon>Bacteria</taxon>
        <taxon>Pseudomonadati</taxon>
        <taxon>Pseudomonadota</taxon>
        <taxon>Alphaproteobacteria</taxon>
        <taxon>Rhodobacterales</taxon>
        <taxon>Paracoccaceae</taxon>
        <taxon>Thioclava</taxon>
    </lineage>
</organism>
<keyword evidence="1 2" id="KW-0732">Signal</keyword>
<evidence type="ECO:0000313" key="4">
    <source>
        <dbReference type="EMBL" id="OOY13535.1"/>
    </source>
</evidence>
<dbReference type="EMBL" id="MPZS01000001">
    <property type="protein sequence ID" value="OOY13535.1"/>
    <property type="molecule type" value="Genomic_DNA"/>
</dbReference>
<sequence length="374" mass="39589">MHFSLRGALGLCFLVALGACTLPRGAALQSEIVTKARDENASFDYLPVTRTSLAKIAHWPEGLHARPQGAWPRASRGSADPLIAPGDTVQLTIWESGENKLLSPPESQVVGLRQTRVSAGGTIFVPYLGTTEVAGKTPTQARADVQQKLAALIPDAQVELDAVPGPGRTVALIGGVRHPGKVALENRDLSVLDLLSEGGGPDPKFHNPQLRLIRGEKVYRASLATVLDSPSLDTRLLPGDKLSVEEDDRYFLALGATGKETLIPFGQARLSALEAVTLAGGLSDNRADPKGLMILREYPRAALRGDLGRGPTKTRVIFAIDLTTSDGLFSAQNLRIEPRDIVLATESPAVPARTFLGLIGSSVGVANSVSNVAN</sequence>
<dbReference type="Proteomes" id="UP000242224">
    <property type="component" value="Unassembled WGS sequence"/>
</dbReference>
<dbReference type="RefSeq" id="WP_158521693.1">
    <property type="nucleotide sequence ID" value="NZ_MPZS01000001.1"/>
</dbReference>
<dbReference type="InterPro" id="IPR003715">
    <property type="entry name" value="Poly_export_N"/>
</dbReference>
<dbReference type="PROSITE" id="PS51257">
    <property type="entry name" value="PROKAR_LIPOPROTEIN"/>
    <property type="match status" value="1"/>
</dbReference>
<proteinExistence type="predicted"/>
<dbReference type="PANTHER" id="PTHR33619:SF3">
    <property type="entry name" value="POLYSACCHARIDE EXPORT PROTEIN GFCE-RELATED"/>
    <property type="match status" value="1"/>
</dbReference>
<name>A0ABX3MQ42_9RHOB</name>
<evidence type="ECO:0000256" key="2">
    <source>
        <dbReference type="SAM" id="SignalP"/>
    </source>
</evidence>
<dbReference type="Gene3D" id="3.30.1950.10">
    <property type="entry name" value="wza like domain"/>
    <property type="match status" value="1"/>
</dbReference>
<dbReference type="Gene3D" id="3.10.560.10">
    <property type="entry name" value="Outer membrane lipoprotein wza domain like"/>
    <property type="match status" value="2"/>
</dbReference>
<feature type="chain" id="PRO_5045225437" description="Polysaccharide export protein N-terminal domain-containing protein" evidence="2">
    <location>
        <begin position="27"/>
        <end position="374"/>
    </location>
</feature>
<keyword evidence="5" id="KW-1185">Reference proteome</keyword>
<feature type="signal peptide" evidence="2">
    <location>
        <begin position="1"/>
        <end position="26"/>
    </location>
</feature>
<comment type="caution">
    <text evidence="4">The sequence shown here is derived from an EMBL/GenBank/DDBJ whole genome shotgun (WGS) entry which is preliminary data.</text>
</comment>
<evidence type="ECO:0000313" key="5">
    <source>
        <dbReference type="Proteomes" id="UP000242224"/>
    </source>
</evidence>
<gene>
    <name evidence="4" type="ORF">BMG00_07140</name>
</gene>
<feature type="domain" description="Polysaccharide export protein N-terminal" evidence="3">
    <location>
        <begin position="80"/>
        <end position="159"/>
    </location>
</feature>
<reference evidence="4 5" key="1">
    <citation type="submission" date="2016-11" db="EMBL/GenBank/DDBJ databases">
        <title>A multilocus sequence analysis scheme for characterization of bacteria in the genus Thioclava.</title>
        <authorList>
            <person name="Liu Y."/>
            <person name="Shao Z."/>
        </authorList>
    </citation>
    <scope>NUCLEOTIDE SEQUENCE [LARGE SCALE GENOMIC DNA]</scope>
    <source>
        <strain evidence="4 5">11.10-0-13</strain>
    </source>
</reference>